<comment type="similarity">
    <text evidence="2">Belongs to the YkuD family.</text>
</comment>
<dbReference type="Pfam" id="PF03734">
    <property type="entry name" value="YkuD"/>
    <property type="match status" value="1"/>
</dbReference>
<dbReference type="EC" id="2.3.2.-" evidence="12"/>
<dbReference type="Gene3D" id="2.40.440.10">
    <property type="entry name" value="L,D-transpeptidase catalytic domain-like"/>
    <property type="match status" value="1"/>
</dbReference>
<evidence type="ECO:0000256" key="8">
    <source>
        <dbReference type="ARBA" id="ARBA00023316"/>
    </source>
</evidence>
<sequence length="190" mass="20157">MRIAFFVPASSRHAKPQIGAFRLLLLAAVSAIGLSAAPQTASAARSVVSFSPEVEPGTIVISANKRRLFLVVDRGVAYSYPVAVPKHGKEWSGTTSVGGKYVNPDWVPPPVVKADHPELPNFIPGGSPRNPMGVRALTLGYGDVAIHGTTHKMRASIGTAASYGCIRMLNEDVSDLYERVDVGAPVIMSH</sequence>
<dbReference type="CDD" id="cd16913">
    <property type="entry name" value="YkuD_like"/>
    <property type="match status" value="1"/>
</dbReference>
<evidence type="ECO:0000256" key="7">
    <source>
        <dbReference type="ARBA" id="ARBA00022984"/>
    </source>
</evidence>
<dbReference type="RefSeq" id="WP_332080481.1">
    <property type="nucleotide sequence ID" value="NZ_JAZHYN010000006.1"/>
</dbReference>
<keyword evidence="6 9" id="KW-0133">Cell shape</keyword>
<keyword evidence="3" id="KW-0328">Glycosyltransferase</keyword>
<evidence type="ECO:0000256" key="2">
    <source>
        <dbReference type="ARBA" id="ARBA00005992"/>
    </source>
</evidence>
<comment type="pathway">
    <text evidence="1 9">Cell wall biogenesis; peptidoglycan biosynthesis.</text>
</comment>
<organism evidence="12 13">
    <name type="scientific">Methylocystis borbori</name>
    <dbReference type="NCBI Taxonomy" id="3118750"/>
    <lineage>
        <taxon>Bacteria</taxon>
        <taxon>Pseudomonadati</taxon>
        <taxon>Pseudomonadota</taxon>
        <taxon>Alphaproteobacteria</taxon>
        <taxon>Hyphomicrobiales</taxon>
        <taxon>Methylocystaceae</taxon>
        <taxon>Methylocystis</taxon>
    </lineage>
</organism>
<proteinExistence type="inferred from homology"/>
<keyword evidence="4 12" id="KW-0808">Transferase</keyword>
<accession>A0ABU7XDX2</accession>
<feature type="domain" description="L,D-TPase catalytic" evidence="11">
    <location>
        <begin position="57"/>
        <end position="189"/>
    </location>
</feature>
<feature type="active site" description="Proton donor/acceptor" evidence="9">
    <location>
        <position position="147"/>
    </location>
</feature>
<feature type="active site" description="Nucleophile" evidence="9">
    <location>
        <position position="165"/>
    </location>
</feature>
<evidence type="ECO:0000256" key="6">
    <source>
        <dbReference type="ARBA" id="ARBA00022960"/>
    </source>
</evidence>
<dbReference type="InterPro" id="IPR050979">
    <property type="entry name" value="LD-transpeptidase"/>
</dbReference>
<evidence type="ECO:0000313" key="13">
    <source>
        <dbReference type="Proteomes" id="UP001350748"/>
    </source>
</evidence>
<keyword evidence="13" id="KW-1185">Reference proteome</keyword>
<evidence type="ECO:0000259" key="11">
    <source>
        <dbReference type="PROSITE" id="PS52029"/>
    </source>
</evidence>
<keyword evidence="7 9" id="KW-0573">Peptidoglycan synthesis</keyword>
<evidence type="ECO:0000256" key="10">
    <source>
        <dbReference type="SAM" id="SignalP"/>
    </source>
</evidence>
<dbReference type="SUPFAM" id="SSF141523">
    <property type="entry name" value="L,D-transpeptidase catalytic domain-like"/>
    <property type="match status" value="1"/>
</dbReference>
<dbReference type="PANTHER" id="PTHR30582">
    <property type="entry name" value="L,D-TRANSPEPTIDASE"/>
    <property type="match status" value="1"/>
</dbReference>
<name>A0ABU7XDX2_9HYPH</name>
<evidence type="ECO:0000256" key="5">
    <source>
        <dbReference type="ARBA" id="ARBA00022801"/>
    </source>
</evidence>
<keyword evidence="12" id="KW-0012">Acyltransferase</keyword>
<dbReference type="InterPro" id="IPR005490">
    <property type="entry name" value="LD_TPept_cat_dom"/>
</dbReference>
<evidence type="ECO:0000256" key="9">
    <source>
        <dbReference type="PROSITE-ProRule" id="PRU01373"/>
    </source>
</evidence>
<reference evidence="12 13" key="1">
    <citation type="submission" date="2024-02" db="EMBL/GenBank/DDBJ databases">
        <authorList>
            <person name="Grouzdev D."/>
        </authorList>
    </citation>
    <scope>NUCLEOTIDE SEQUENCE [LARGE SCALE GENOMIC DNA]</scope>
    <source>
        <strain evidence="12 13">9N</strain>
    </source>
</reference>
<evidence type="ECO:0000256" key="1">
    <source>
        <dbReference type="ARBA" id="ARBA00004752"/>
    </source>
</evidence>
<keyword evidence="10" id="KW-0732">Signal</keyword>
<evidence type="ECO:0000256" key="3">
    <source>
        <dbReference type="ARBA" id="ARBA00022676"/>
    </source>
</evidence>
<protein>
    <submittedName>
        <fullName evidence="12">L,D-transpeptidase</fullName>
        <ecNumber evidence="12">2.3.2.-</ecNumber>
    </submittedName>
</protein>
<keyword evidence="5" id="KW-0378">Hydrolase</keyword>
<gene>
    <name evidence="12" type="ORF">V3H18_03385</name>
</gene>
<comment type="caution">
    <text evidence="12">The sequence shown here is derived from an EMBL/GenBank/DDBJ whole genome shotgun (WGS) entry which is preliminary data.</text>
</comment>
<dbReference type="EMBL" id="JAZHYN010000006">
    <property type="protein sequence ID" value="MEF3365571.1"/>
    <property type="molecule type" value="Genomic_DNA"/>
</dbReference>
<dbReference type="InterPro" id="IPR038063">
    <property type="entry name" value="Transpep_catalytic_dom"/>
</dbReference>
<feature type="signal peptide" evidence="10">
    <location>
        <begin position="1"/>
        <end position="43"/>
    </location>
</feature>
<dbReference type="PROSITE" id="PS52029">
    <property type="entry name" value="LD_TPASE"/>
    <property type="match status" value="1"/>
</dbReference>
<dbReference type="GO" id="GO:0016746">
    <property type="term" value="F:acyltransferase activity"/>
    <property type="evidence" value="ECO:0007669"/>
    <property type="project" value="UniProtKB-KW"/>
</dbReference>
<dbReference type="Proteomes" id="UP001350748">
    <property type="component" value="Unassembled WGS sequence"/>
</dbReference>
<feature type="chain" id="PRO_5045962685" evidence="10">
    <location>
        <begin position="44"/>
        <end position="190"/>
    </location>
</feature>
<evidence type="ECO:0000313" key="12">
    <source>
        <dbReference type="EMBL" id="MEF3365571.1"/>
    </source>
</evidence>
<dbReference type="PANTHER" id="PTHR30582:SF24">
    <property type="entry name" value="L,D-TRANSPEPTIDASE ERFK_SRFK-RELATED"/>
    <property type="match status" value="1"/>
</dbReference>
<evidence type="ECO:0000256" key="4">
    <source>
        <dbReference type="ARBA" id="ARBA00022679"/>
    </source>
</evidence>
<keyword evidence="8 9" id="KW-0961">Cell wall biogenesis/degradation</keyword>